<evidence type="ECO:0000313" key="1">
    <source>
        <dbReference type="EMBL" id="QOL51325.1"/>
    </source>
</evidence>
<protein>
    <recommendedName>
        <fullName evidence="3">KTSC domain-containing protein</fullName>
    </recommendedName>
</protein>
<dbReference type="Proteomes" id="UP000593875">
    <property type="component" value="Chromosome"/>
</dbReference>
<organism evidence="1 2">
    <name type="scientific">Massilia litorea</name>
    <dbReference type="NCBI Taxonomy" id="2769491"/>
    <lineage>
        <taxon>Bacteria</taxon>
        <taxon>Pseudomonadati</taxon>
        <taxon>Pseudomonadota</taxon>
        <taxon>Betaproteobacteria</taxon>
        <taxon>Burkholderiales</taxon>
        <taxon>Oxalobacteraceae</taxon>
        <taxon>Telluria group</taxon>
        <taxon>Massilia</taxon>
    </lineage>
</organism>
<sequence>MQRYKNLSGESGVLAYEIGDRSITIRFTGGDRYLYTDQSAGADNIAEMQRLATLGSGLSTFISQVVKERYARKLD</sequence>
<name>A0A7L9UAV4_9BURK</name>
<keyword evidence="2" id="KW-1185">Reference proteome</keyword>
<dbReference type="EMBL" id="CP062941">
    <property type="protein sequence ID" value="QOL51325.1"/>
    <property type="molecule type" value="Genomic_DNA"/>
</dbReference>
<reference evidence="1 2" key="1">
    <citation type="submission" date="2020-10" db="EMBL/GenBank/DDBJ databases">
        <title>Genome sequencing of Massilia sp. LPB0304.</title>
        <authorList>
            <person name="Kim J."/>
        </authorList>
    </citation>
    <scope>NUCLEOTIDE SEQUENCE [LARGE SCALE GENOMIC DNA]</scope>
    <source>
        <strain evidence="1 2">LPB0304</strain>
    </source>
</reference>
<gene>
    <name evidence="1" type="ORF">LPB04_08715</name>
</gene>
<dbReference type="RefSeq" id="WP_193688300.1">
    <property type="nucleotide sequence ID" value="NZ_CP062941.1"/>
</dbReference>
<dbReference type="KEGG" id="mlir:LPB04_08715"/>
<proteinExistence type="predicted"/>
<evidence type="ECO:0008006" key="3">
    <source>
        <dbReference type="Google" id="ProtNLM"/>
    </source>
</evidence>
<dbReference type="AlphaFoldDB" id="A0A7L9UAV4"/>
<evidence type="ECO:0000313" key="2">
    <source>
        <dbReference type="Proteomes" id="UP000593875"/>
    </source>
</evidence>
<accession>A0A7L9UAV4</accession>